<dbReference type="Proteomes" id="UP000176923">
    <property type="component" value="Unassembled WGS sequence"/>
</dbReference>
<dbReference type="InterPro" id="IPR037523">
    <property type="entry name" value="VOC_core"/>
</dbReference>
<dbReference type="Pfam" id="PF18029">
    <property type="entry name" value="Glyoxalase_6"/>
    <property type="match status" value="1"/>
</dbReference>
<comment type="caution">
    <text evidence="2">The sequence shown here is derived from an EMBL/GenBank/DDBJ whole genome shotgun (WGS) entry which is preliminary data.</text>
</comment>
<reference evidence="2 3" key="1">
    <citation type="journal article" date="2016" name="Nat. Commun.">
        <title>Thousands of microbial genomes shed light on interconnected biogeochemical processes in an aquifer system.</title>
        <authorList>
            <person name="Anantharaman K."/>
            <person name="Brown C.T."/>
            <person name="Hug L.A."/>
            <person name="Sharon I."/>
            <person name="Castelle C.J."/>
            <person name="Probst A.J."/>
            <person name="Thomas B.C."/>
            <person name="Singh A."/>
            <person name="Wilkins M.J."/>
            <person name="Karaoz U."/>
            <person name="Brodie E.L."/>
            <person name="Williams K.H."/>
            <person name="Hubbard S.S."/>
            <person name="Banfield J.F."/>
        </authorList>
    </citation>
    <scope>NUCLEOTIDE SEQUENCE [LARGE SCALE GENOMIC DNA]</scope>
</reference>
<accession>A0A1F5ZW57</accession>
<evidence type="ECO:0000259" key="1">
    <source>
        <dbReference type="PROSITE" id="PS51819"/>
    </source>
</evidence>
<dbReference type="Gene3D" id="3.10.180.10">
    <property type="entry name" value="2,3-Dihydroxybiphenyl 1,2-Dioxygenase, domain 1"/>
    <property type="match status" value="1"/>
</dbReference>
<dbReference type="InterPro" id="IPR029068">
    <property type="entry name" value="Glyas_Bleomycin-R_OHBP_Dase"/>
</dbReference>
<dbReference type="PROSITE" id="PS51819">
    <property type="entry name" value="VOC"/>
    <property type="match status" value="1"/>
</dbReference>
<proteinExistence type="predicted"/>
<gene>
    <name evidence="2" type="ORF">A3D77_04800</name>
</gene>
<dbReference type="InterPro" id="IPR041581">
    <property type="entry name" value="Glyoxalase_6"/>
</dbReference>
<feature type="domain" description="VOC" evidence="1">
    <location>
        <begin position="1"/>
        <end position="76"/>
    </location>
</feature>
<dbReference type="SUPFAM" id="SSF54593">
    <property type="entry name" value="Glyoxalase/Bleomycin resistance protein/Dihydroxybiphenyl dioxygenase"/>
    <property type="match status" value="1"/>
</dbReference>
<protein>
    <recommendedName>
        <fullName evidence="1">VOC domain-containing protein</fullName>
    </recommendedName>
</protein>
<evidence type="ECO:0000313" key="2">
    <source>
        <dbReference type="EMBL" id="OGG16728.1"/>
    </source>
</evidence>
<organism evidence="2 3">
    <name type="scientific">Candidatus Gottesmanbacteria bacterium RIFCSPHIGHO2_02_FULL_39_11</name>
    <dbReference type="NCBI Taxonomy" id="1798382"/>
    <lineage>
        <taxon>Bacteria</taxon>
        <taxon>Candidatus Gottesmaniibacteriota</taxon>
    </lineage>
</organism>
<dbReference type="EMBL" id="MFJL01000008">
    <property type="protein sequence ID" value="OGG16728.1"/>
    <property type="molecule type" value="Genomic_DNA"/>
</dbReference>
<evidence type="ECO:0000313" key="3">
    <source>
        <dbReference type="Proteomes" id="UP000176923"/>
    </source>
</evidence>
<sequence length="80" mass="9148">MGYVTIGPHDKVKGKSVHPERLQFNFETKEVEKEFERIKTLGTAVIAKPYHPMEEENGTIATFADPDGNYFQLVTPMEYT</sequence>
<dbReference type="AlphaFoldDB" id="A0A1F5ZW57"/>
<name>A0A1F5ZW57_9BACT</name>